<dbReference type="Pfam" id="PF01022">
    <property type="entry name" value="HTH_5"/>
    <property type="match status" value="1"/>
</dbReference>
<dbReference type="RefSeq" id="WP_097195474.1">
    <property type="nucleotide sequence ID" value="NZ_OBQI01000003.1"/>
</dbReference>
<dbReference type="EMBL" id="OBQI01000003">
    <property type="protein sequence ID" value="SOC49978.1"/>
    <property type="molecule type" value="Genomic_DNA"/>
</dbReference>
<proteinExistence type="predicted"/>
<evidence type="ECO:0000256" key="1">
    <source>
        <dbReference type="ARBA" id="ARBA00023015"/>
    </source>
</evidence>
<keyword evidence="7" id="KW-1185">Reference proteome</keyword>
<protein>
    <submittedName>
        <fullName evidence="6">Transcriptional regulator, ArsR family</fullName>
    </submittedName>
</protein>
<dbReference type="InterPro" id="IPR036390">
    <property type="entry name" value="WH_DNA-bd_sf"/>
</dbReference>
<dbReference type="Gene3D" id="1.10.10.10">
    <property type="entry name" value="Winged helix-like DNA-binding domain superfamily/Winged helix DNA-binding domain"/>
    <property type="match status" value="1"/>
</dbReference>
<dbReference type="CDD" id="cd00090">
    <property type="entry name" value="HTH_ARSR"/>
    <property type="match status" value="1"/>
</dbReference>
<gene>
    <name evidence="6" type="ORF">SAMN05660748_2714</name>
</gene>
<dbReference type="AlphaFoldDB" id="A0A285V8S6"/>
<dbReference type="InterPro" id="IPR001845">
    <property type="entry name" value="HTH_ArsR_DNA-bd_dom"/>
</dbReference>
<evidence type="ECO:0000256" key="2">
    <source>
        <dbReference type="ARBA" id="ARBA00023125"/>
    </source>
</evidence>
<dbReference type="Proteomes" id="UP000219435">
    <property type="component" value="Unassembled WGS sequence"/>
</dbReference>
<reference evidence="7" key="1">
    <citation type="submission" date="2017-08" db="EMBL/GenBank/DDBJ databases">
        <authorList>
            <person name="Varghese N."/>
            <person name="Submissions S."/>
        </authorList>
    </citation>
    <scope>NUCLEOTIDE SEQUENCE [LARGE SCALE GENOMIC DNA]</scope>
    <source>
        <strain evidence="7">DSM 4725</strain>
    </source>
</reference>
<evidence type="ECO:0000259" key="5">
    <source>
        <dbReference type="PROSITE" id="PS50987"/>
    </source>
</evidence>
<keyword evidence="2" id="KW-0238">DNA-binding</keyword>
<dbReference type="SUPFAM" id="SSF46785">
    <property type="entry name" value="Winged helix' DNA-binding domain"/>
    <property type="match status" value="1"/>
</dbReference>
<dbReference type="GO" id="GO:0003677">
    <property type="term" value="F:DNA binding"/>
    <property type="evidence" value="ECO:0007669"/>
    <property type="project" value="UniProtKB-KW"/>
</dbReference>
<organism evidence="6 7">
    <name type="scientific">Blastococcus aggregatus</name>
    <dbReference type="NCBI Taxonomy" id="38502"/>
    <lineage>
        <taxon>Bacteria</taxon>
        <taxon>Bacillati</taxon>
        <taxon>Actinomycetota</taxon>
        <taxon>Actinomycetes</taxon>
        <taxon>Geodermatophilales</taxon>
        <taxon>Geodermatophilaceae</taxon>
        <taxon>Blastococcus</taxon>
    </lineage>
</organism>
<dbReference type="PANTHER" id="PTHR43132">
    <property type="entry name" value="ARSENICAL RESISTANCE OPERON REPRESSOR ARSR-RELATED"/>
    <property type="match status" value="1"/>
</dbReference>
<keyword evidence="3" id="KW-0804">Transcription</keyword>
<dbReference type="InterPro" id="IPR036388">
    <property type="entry name" value="WH-like_DNA-bd_sf"/>
</dbReference>
<evidence type="ECO:0000313" key="6">
    <source>
        <dbReference type="EMBL" id="SOC49978.1"/>
    </source>
</evidence>
<dbReference type="PROSITE" id="PS50987">
    <property type="entry name" value="HTH_ARSR_2"/>
    <property type="match status" value="1"/>
</dbReference>
<accession>A0A285V8S6</accession>
<sequence length="134" mass="14760">MDAGNRSLRSPLPDDQVDLAVEVFRMLADATRIQLLWALIDRELSVNELAAEVGKLPASVSQHLAKLRMSRLVRTRREGTQIHYRLENEHIARLVTDALDNAEHASTGIPEHHRADAGVTVLPQPSSATGVDTP</sequence>
<dbReference type="InterPro" id="IPR011991">
    <property type="entry name" value="ArsR-like_HTH"/>
</dbReference>
<feature type="domain" description="HTH arsR-type" evidence="5">
    <location>
        <begin position="12"/>
        <end position="106"/>
    </location>
</feature>
<keyword evidence="1" id="KW-0805">Transcription regulation</keyword>
<dbReference type="PRINTS" id="PR00778">
    <property type="entry name" value="HTHARSR"/>
</dbReference>
<evidence type="ECO:0000313" key="7">
    <source>
        <dbReference type="Proteomes" id="UP000219435"/>
    </source>
</evidence>
<feature type="region of interest" description="Disordered" evidence="4">
    <location>
        <begin position="109"/>
        <end position="134"/>
    </location>
</feature>
<dbReference type="NCBIfam" id="NF033788">
    <property type="entry name" value="HTH_metalloreg"/>
    <property type="match status" value="1"/>
</dbReference>
<evidence type="ECO:0000256" key="4">
    <source>
        <dbReference type="SAM" id="MobiDB-lite"/>
    </source>
</evidence>
<dbReference type="OrthoDB" id="9810923at2"/>
<dbReference type="InterPro" id="IPR051011">
    <property type="entry name" value="Metal_resp_trans_reg"/>
</dbReference>
<dbReference type="PANTHER" id="PTHR43132:SF8">
    <property type="entry name" value="HTH-TYPE TRANSCRIPTIONAL REGULATOR KMTR"/>
    <property type="match status" value="1"/>
</dbReference>
<dbReference type="SMART" id="SM00418">
    <property type="entry name" value="HTH_ARSR"/>
    <property type="match status" value="1"/>
</dbReference>
<dbReference type="GO" id="GO:0003700">
    <property type="term" value="F:DNA-binding transcription factor activity"/>
    <property type="evidence" value="ECO:0007669"/>
    <property type="project" value="InterPro"/>
</dbReference>
<evidence type="ECO:0000256" key="3">
    <source>
        <dbReference type="ARBA" id="ARBA00023163"/>
    </source>
</evidence>
<feature type="compositionally biased region" description="Polar residues" evidence="4">
    <location>
        <begin position="123"/>
        <end position="134"/>
    </location>
</feature>
<name>A0A285V8S6_9ACTN</name>